<dbReference type="EMBL" id="CAJNJA010014733">
    <property type="protein sequence ID" value="CAE7348803.1"/>
    <property type="molecule type" value="Genomic_DNA"/>
</dbReference>
<dbReference type="Pfam" id="PF07727">
    <property type="entry name" value="RVT_2"/>
    <property type="match status" value="1"/>
</dbReference>
<dbReference type="GO" id="GO:0015074">
    <property type="term" value="P:DNA integration"/>
    <property type="evidence" value="ECO:0007669"/>
    <property type="project" value="InterPro"/>
</dbReference>
<feature type="coiled-coil region" evidence="1">
    <location>
        <begin position="652"/>
        <end position="679"/>
    </location>
</feature>
<dbReference type="InterPro" id="IPR001584">
    <property type="entry name" value="Integrase_cat-core"/>
</dbReference>
<dbReference type="Proteomes" id="UP000601435">
    <property type="component" value="Unassembled WGS sequence"/>
</dbReference>
<organism evidence="4 5">
    <name type="scientific">Symbiodinium necroappetens</name>
    <dbReference type="NCBI Taxonomy" id="1628268"/>
    <lineage>
        <taxon>Eukaryota</taxon>
        <taxon>Sar</taxon>
        <taxon>Alveolata</taxon>
        <taxon>Dinophyceae</taxon>
        <taxon>Suessiales</taxon>
        <taxon>Symbiodiniaceae</taxon>
        <taxon>Symbiodinium</taxon>
    </lineage>
</organism>
<feature type="non-terminal residue" evidence="4">
    <location>
        <position position="2324"/>
    </location>
</feature>
<reference evidence="4" key="1">
    <citation type="submission" date="2021-02" db="EMBL/GenBank/DDBJ databases">
        <authorList>
            <person name="Dougan E. K."/>
            <person name="Rhodes N."/>
            <person name="Thang M."/>
            <person name="Chan C."/>
        </authorList>
    </citation>
    <scope>NUCLEOTIDE SEQUENCE</scope>
</reference>
<dbReference type="Gene3D" id="3.30.420.10">
    <property type="entry name" value="Ribonuclease H-like superfamily/Ribonuclease H"/>
    <property type="match status" value="1"/>
</dbReference>
<feature type="compositionally biased region" description="Basic and acidic residues" evidence="2">
    <location>
        <begin position="777"/>
        <end position="795"/>
    </location>
</feature>
<feature type="domain" description="Integrase catalytic" evidence="3">
    <location>
        <begin position="1312"/>
        <end position="1481"/>
    </location>
</feature>
<evidence type="ECO:0000256" key="2">
    <source>
        <dbReference type="SAM" id="MobiDB-lite"/>
    </source>
</evidence>
<keyword evidence="5" id="KW-1185">Reference proteome</keyword>
<evidence type="ECO:0000313" key="4">
    <source>
        <dbReference type="EMBL" id="CAE7348803.1"/>
    </source>
</evidence>
<accession>A0A812PEZ2</accession>
<comment type="caution">
    <text evidence="4">The sequence shown here is derived from an EMBL/GenBank/DDBJ whole genome shotgun (WGS) entry which is preliminary data.</text>
</comment>
<protein>
    <submittedName>
        <fullName evidence="4">RE1 protein</fullName>
    </submittedName>
</protein>
<dbReference type="OrthoDB" id="446306at2759"/>
<sequence>AFNEAPSASEFWLAGSSLNFGALACDVPVQLGSFLVFVCGKVEVSEPKQLHQRWLRMQLQPRQAPGLRRIEDLLLQCGPGPDGLDGSAGGARKYSDYRMESAPVWDGERPESEYREYVRKLKLWLIEARERLPSSLIGKGILDAIPYASRLSSVVAHLSVEDITAENGWKEVVKCSEEAHDYLKVAKLEQAFNAAIFGGRRKAGQTITGYLATKKAAFAELRKQGLDLLENEAGQHLLGHLVMRQGGFSQDEQQRIRVLTDGSVDFRKVELAIRKVFADSIDDAGLYKGRSSYWGEFGEPSEEDFYDYGEQASYGDQTYYGHSLYPDDPDFTLDLDPFEDLLEVDDGGSVFLCLDEPLPQMLDEDEAVAYTGEPMCSARQGAWKLLGQGVRHLWLESMEPMPTIAELFKMPGRAVVLEMGKGMVATTIGLPATTQSTSSSEPPRNLEHWKSTWWPFRDDSGSEFWCAAGSDNVSGFTGFSMDSSQMSEPGVPASASPIPAQSSLAKESFFEEQFATPSEYMLTLLSFTFASCETESSGTALVDTAAQHGLIGSDTLARVALFEGYVALKKLLVWPTFRSVLGVDVVYYGSKLLSVVQSMNRRWYVPATYDFLKSEIWKVKGPRCVLRLFYVLATLERGAFETIMMQPQLRRVRRLAQQREAYEKKALLLQQREQALLAEAGERASFQPQRRVLQAEDHAEQLRPKVEHRGRSKFLTPVLRSDPNCSHVDTKHGCNSEWAWTKCVRCNAVEQVPKMDLGEMSKWNSIMIFQPPNYKTPTEKKLEKASEREKKKDRQPGTPMPSFAASSWMPPVLMGQLSMRSGSQGKAMDVDQAPVQMGIATPDSNEPPISEIDVDEQDLWLREGAEMVMPGPSQKCKMCHGLVHLMKKDDQFVWGCLGGSTTCPHKWLDNSMPLVPGGSEDAACGMYASRPEGTSVPNVRRPDPGGGVAASDARIRSERWIPSSSCESGVAGDGRANVMIGWLGDKSVQDQLGNVSEILGLVNPSNSVAHWCYGRYVHGKAPVRSRSFFGTRLVATCPQPGRWNIVDIDKLFDIIKQHLTVNVLRQETSLTEDLLPLAHAQVQVIDRGRRKTFFPQLKVIERTTQGSIQSLRELLLGGFIQGHLIAIMLHFIEVRYRVIGELLDHQGIHFHAQVIVVEAAVGNGVRHLWKDYYGQAMYISLKPAEALLPQIGPGHRTSRWTIVKVGFKDWRWLEKGATGKWHPEARKHQAVIVLYYWPEPPDSATYVASYDLTDREKAEVLRCHTNLGHPNNREFIRVLKSAGTRHDILQYVAREFQCPGCVQEKRPPTRLPSATPRVYDFNVILGVDVLFVHGASHRAEHPVLNITCLGTLYSTFGVIDARKRSSELTWKAFMTLWLRVFGPPACVLFDEGNEFVGKVFQEGLEQHGIRPIEINRQSPFELGTVERRGGMFKEAYYRSRELRQPLDFAETEMLVYEVSWAIQTLTNRSGYSPAQRVFGRQPRTTLDALSDGGEFELSPTTDSAWQRAHEFRMAARKALIELDAKARVRRAKLARPRQEINKLKFDEGEPVLVWKMGRRGSTAKVGLCWVILQNGHTVWVFKMSNADKDGLEAVPEEFLQAKELDLVDDEVSAVKDEILSEGQAEWPPAGSGTILKKWIRYDRGANRYRTSNSQGPMWSDVVQRITVDNETGRVIKREDIRGNEASRDLHKPLPKKLKSIKTVLVYKKVVGHPDPGVLLSDPDRPELDDEPVPEDARLIDRRVKRTLDDPAGEEGSAPQRSKVFGVWMADVQTEFGDRSKHVAVANARDLKLFSRVLERDMVFEHAQIYGSHVYLTKKSGKELNEKNFTKQEQELFNEAKLKEINTLEQGNSIRFITDPDEVQRVKKELGHRIMPSRFVLTKKSQELGEAWKAKARWILLGHRDPDALEVERFSPTPSGPTVHLAFQLIASQRFGLEIMDVTSAFGQSDAEVRKQGPLYASMPTTGIPGKEQWMLVEILTAIYGLVNAPATWRRTVRKVLLSLGYSESIYDPCLFILHYNAEERAQGASLGCAGLVLLDVDDFAQGGGARHKQLMLKLKDRFRLGKWGKFAVDWEGAVNKTIAELKKTSDCYLRIMPIDLSEGMWMAVSDASVANDSEKSQGGFVVAFAEKTIKDGKLAMFSINCWRSHRLKRVVKASLGSEALAMDDGLAELEWLRAMFAESCVANSTICDGSRFGPGLDSIMIVRQQDDAESILVTDARALYDPCHRRSGAAGLCRRAQIDVAVLAASAQTLQALVFWVPGTFMLADCLTKRVGNASLMRKVMLSGQYALQPGPLKILLDSASDAPPGGCETCFDKPESVSS</sequence>
<proteinExistence type="predicted"/>
<gene>
    <name evidence="4" type="primary">RE1</name>
    <name evidence="4" type="ORF">SNEC2469_LOCUS9038</name>
</gene>
<feature type="region of interest" description="Disordered" evidence="2">
    <location>
        <begin position="1715"/>
        <end position="1734"/>
    </location>
</feature>
<dbReference type="SUPFAM" id="SSF53098">
    <property type="entry name" value="Ribonuclease H-like"/>
    <property type="match status" value="1"/>
</dbReference>
<keyword evidence="1" id="KW-0175">Coiled coil</keyword>
<dbReference type="PROSITE" id="PS50994">
    <property type="entry name" value="INTEGRASE"/>
    <property type="match status" value="1"/>
</dbReference>
<evidence type="ECO:0000259" key="3">
    <source>
        <dbReference type="PROSITE" id="PS50994"/>
    </source>
</evidence>
<dbReference type="InterPro" id="IPR012337">
    <property type="entry name" value="RNaseH-like_sf"/>
</dbReference>
<dbReference type="InterPro" id="IPR013103">
    <property type="entry name" value="RVT_2"/>
</dbReference>
<evidence type="ECO:0000313" key="5">
    <source>
        <dbReference type="Proteomes" id="UP000601435"/>
    </source>
</evidence>
<feature type="region of interest" description="Disordered" evidence="2">
    <location>
        <begin position="774"/>
        <end position="807"/>
    </location>
</feature>
<dbReference type="GO" id="GO:0003676">
    <property type="term" value="F:nucleic acid binding"/>
    <property type="evidence" value="ECO:0007669"/>
    <property type="project" value="InterPro"/>
</dbReference>
<evidence type="ECO:0000256" key="1">
    <source>
        <dbReference type="SAM" id="Coils"/>
    </source>
</evidence>
<dbReference type="InterPro" id="IPR036397">
    <property type="entry name" value="RNaseH_sf"/>
</dbReference>
<name>A0A812PEZ2_9DINO</name>